<dbReference type="Gene3D" id="3.40.630.30">
    <property type="match status" value="1"/>
</dbReference>
<dbReference type="EMBL" id="BOMP01000156">
    <property type="protein sequence ID" value="GIE45195.1"/>
    <property type="molecule type" value="Genomic_DNA"/>
</dbReference>
<dbReference type="AlphaFoldDB" id="A0A7W7HBZ8"/>
<dbReference type="EMBL" id="JACHNC010000001">
    <property type="protein sequence ID" value="MBB4747734.1"/>
    <property type="molecule type" value="Genomic_DNA"/>
</dbReference>
<keyword evidence="5" id="KW-1185">Reference proteome</keyword>
<protein>
    <submittedName>
        <fullName evidence="3">GNAT superfamily N-acetyltransferase</fullName>
    </submittedName>
</protein>
<evidence type="ECO:0000313" key="2">
    <source>
        <dbReference type="EMBL" id="GIE45195.1"/>
    </source>
</evidence>
<sequence>MSSSAEIAISTLQSPDLEKHRDPLIDVYEEVYREKLEDPFFSTSRYWERLQGYASRQGFAVSIGEVDNAPIGYALGYTLPAGSGWWRGLKSDVSEDDLREDGHRTFALTEIMVRESWRRRGFARRLHDDLLTSRQEERATLLVLPDNTPATTAYASWGWHKLSELKPFDDSPTYDAMIISLPIAR</sequence>
<accession>A0A7W7HBZ8</accession>
<name>A0A7W7HBZ8_9ACTN</name>
<comment type="caution">
    <text evidence="3">The sequence shown here is derived from an EMBL/GenBank/DDBJ whole genome shotgun (WGS) entry which is preliminary data.</text>
</comment>
<keyword evidence="3" id="KW-0808">Transferase</keyword>
<evidence type="ECO:0000259" key="1">
    <source>
        <dbReference type="PROSITE" id="PS51186"/>
    </source>
</evidence>
<dbReference type="Proteomes" id="UP000631312">
    <property type="component" value="Unassembled WGS sequence"/>
</dbReference>
<dbReference type="SUPFAM" id="SSF55729">
    <property type="entry name" value="Acyl-CoA N-acyltransferases (Nat)"/>
    <property type="match status" value="1"/>
</dbReference>
<proteinExistence type="predicted"/>
<evidence type="ECO:0000313" key="5">
    <source>
        <dbReference type="Proteomes" id="UP000631312"/>
    </source>
</evidence>
<feature type="domain" description="N-acetyltransferase" evidence="1">
    <location>
        <begin position="7"/>
        <end position="182"/>
    </location>
</feature>
<dbReference type="InterPro" id="IPR016181">
    <property type="entry name" value="Acyl_CoA_acyltransferase"/>
</dbReference>
<dbReference type="Pfam" id="PF00583">
    <property type="entry name" value="Acetyltransf_1"/>
    <property type="match status" value="1"/>
</dbReference>
<evidence type="ECO:0000313" key="3">
    <source>
        <dbReference type="EMBL" id="MBB4747734.1"/>
    </source>
</evidence>
<dbReference type="GO" id="GO:0016747">
    <property type="term" value="F:acyltransferase activity, transferring groups other than amino-acyl groups"/>
    <property type="evidence" value="ECO:0007669"/>
    <property type="project" value="InterPro"/>
</dbReference>
<organism evidence="3 4">
    <name type="scientific">Actinoplanes lobatus</name>
    <dbReference type="NCBI Taxonomy" id="113568"/>
    <lineage>
        <taxon>Bacteria</taxon>
        <taxon>Bacillati</taxon>
        <taxon>Actinomycetota</taxon>
        <taxon>Actinomycetes</taxon>
        <taxon>Micromonosporales</taxon>
        <taxon>Micromonosporaceae</taxon>
        <taxon>Actinoplanes</taxon>
    </lineage>
</organism>
<reference evidence="3 4" key="1">
    <citation type="submission" date="2020-08" db="EMBL/GenBank/DDBJ databases">
        <title>Sequencing the genomes of 1000 actinobacteria strains.</title>
        <authorList>
            <person name="Klenk H.-P."/>
        </authorList>
    </citation>
    <scope>NUCLEOTIDE SEQUENCE [LARGE SCALE GENOMIC DNA]</scope>
    <source>
        <strain evidence="3 4">DSM 43150</strain>
    </source>
</reference>
<gene>
    <name evidence="2" type="ORF">Alo02nite_80930</name>
    <name evidence="3" type="ORF">BJ964_001895</name>
</gene>
<dbReference type="PROSITE" id="PS51186">
    <property type="entry name" value="GNAT"/>
    <property type="match status" value="1"/>
</dbReference>
<reference evidence="2 5" key="2">
    <citation type="submission" date="2021-01" db="EMBL/GenBank/DDBJ databases">
        <title>Whole genome shotgun sequence of Actinoplanes lobatus NBRC 12513.</title>
        <authorList>
            <person name="Komaki H."/>
            <person name="Tamura T."/>
        </authorList>
    </citation>
    <scope>NUCLEOTIDE SEQUENCE [LARGE SCALE GENOMIC DNA]</scope>
    <source>
        <strain evidence="2 5">NBRC 12513</strain>
    </source>
</reference>
<evidence type="ECO:0000313" key="4">
    <source>
        <dbReference type="Proteomes" id="UP000590511"/>
    </source>
</evidence>
<dbReference type="Proteomes" id="UP000590511">
    <property type="component" value="Unassembled WGS sequence"/>
</dbReference>
<dbReference type="RefSeq" id="WP_188120334.1">
    <property type="nucleotide sequence ID" value="NZ_BOMP01000156.1"/>
</dbReference>
<dbReference type="InterPro" id="IPR000182">
    <property type="entry name" value="GNAT_dom"/>
</dbReference>